<dbReference type="Proteomes" id="UP000186804">
    <property type="component" value="Unassembled WGS sequence"/>
</dbReference>
<dbReference type="RefSeq" id="XP_067067139.1">
    <property type="nucleotide sequence ID" value="XM_067210586.1"/>
</dbReference>
<reference evidence="2 3" key="1">
    <citation type="submission" date="2016-10" db="EMBL/GenBank/DDBJ databases">
        <title>Reductive evolution of mitochondrial metabolism and differential evolution of invasion-related proteins in Cryptosporidium.</title>
        <authorList>
            <person name="Liu S."/>
            <person name="Roellig D.M."/>
            <person name="Guo Y."/>
            <person name="Li N."/>
            <person name="Frace M.A."/>
            <person name="Tang K."/>
            <person name="Zhang L."/>
            <person name="Feng Y."/>
            <person name="Xiao L."/>
        </authorList>
    </citation>
    <scope>NUCLEOTIDE SEQUENCE [LARGE SCALE GENOMIC DNA]</scope>
    <source>
        <strain evidence="2">30847</strain>
    </source>
</reference>
<dbReference type="VEuPathDB" id="CryptoDB:cand_003400"/>
<feature type="transmembrane region" description="Helical" evidence="1">
    <location>
        <begin position="245"/>
        <end position="274"/>
    </location>
</feature>
<dbReference type="Pfam" id="PF13367">
    <property type="entry name" value="PrsW-protease"/>
    <property type="match status" value="1"/>
</dbReference>
<dbReference type="AlphaFoldDB" id="A0A1J4MGU4"/>
<name>A0A1J4MGU4_9CRYT</name>
<evidence type="ECO:0000313" key="3">
    <source>
        <dbReference type="Proteomes" id="UP000186804"/>
    </source>
</evidence>
<keyword evidence="3" id="KW-1185">Reference proteome</keyword>
<protein>
    <submittedName>
        <fullName evidence="2">Uncharacterized protein</fullName>
    </submittedName>
</protein>
<accession>A0A1J4MGU4</accession>
<feature type="transmembrane region" description="Helical" evidence="1">
    <location>
        <begin position="47"/>
        <end position="65"/>
    </location>
</feature>
<dbReference type="GeneID" id="92364525"/>
<keyword evidence="1" id="KW-0472">Membrane</keyword>
<gene>
    <name evidence="2" type="ORF">cand_003400</name>
</gene>
<sequence length="479" mass="54771">MLNETLQYHLDIEPNIQIQNPTDSNTNLYLNPPTGDNSRAINGTKDILYYGLVSILVITVILTYYKGINGIFLMLFGISPAILIIHMLMRNHNCLSINILFDMFLTGATLSIILTFIMERILLLTCRKFYGTCLVDNIKLISNKLTENTVNNISGISSSYIYNLIWCMSKIIIFYVITIGMVEEIFKLISTKRIKVNISDINSLNSYWWRYIRSPKAYVIANIASASGFATVENIKYLFNAVDRFYFLLLIALIRGILSIPFHICTTGYASILLAKYIYRDFNSTSTLVAQDNYVQVEDDNTESTFCTIVGNNNQINSQTLATNNSISSRFEPGIAINLLCVLPSSILHGIYDACLIMILMIEPCQNTCSEVSFINGNKQSVNHLLKSSLNWKSKVYQYIKPVFSHTYKRLIELISFLNSAYPQYDIDSDYLYSKIYNDHYTNLVNIISTFCLTATTLSLILCITLFFYEWRRYSQINH</sequence>
<dbReference type="EMBL" id="LRBS01000103">
    <property type="protein sequence ID" value="OII73482.1"/>
    <property type="molecule type" value="Genomic_DNA"/>
</dbReference>
<comment type="caution">
    <text evidence="2">The sequence shown here is derived from an EMBL/GenBank/DDBJ whole genome shotgun (WGS) entry which is preliminary data.</text>
</comment>
<dbReference type="InterPro" id="IPR026898">
    <property type="entry name" value="PrsW"/>
</dbReference>
<evidence type="ECO:0000256" key="1">
    <source>
        <dbReference type="SAM" id="Phobius"/>
    </source>
</evidence>
<proteinExistence type="predicted"/>
<feature type="transmembrane region" description="Helical" evidence="1">
    <location>
        <begin position="100"/>
        <end position="118"/>
    </location>
</feature>
<feature type="transmembrane region" description="Helical" evidence="1">
    <location>
        <begin position="71"/>
        <end position="88"/>
    </location>
</feature>
<keyword evidence="1" id="KW-0812">Transmembrane</keyword>
<feature type="transmembrane region" description="Helical" evidence="1">
    <location>
        <begin position="160"/>
        <end position="182"/>
    </location>
</feature>
<keyword evidence="1" id="KW-1133">Transmembrane helix</keyword>
<feature type="transmembrane region" description="Helical" evidence="1">
    <location>
        <begin position="447"/>
        <end position="469"/>
    </location>
</feature>
<organism evidence="2 3">
    <name type="scientific">Cryptosporidium andersoni</name>
    <dbReference type="NCBI Taxonomy" id="117008"/>
    <lineage>
        <taxon>Eukaryota</taxon>
        <taxon>Sar</taxon>
        <taxon>Alveolata</taxon>
        <taxon>Apicomplexa</taxon>
        <taxon>Conoidasida</taxon>
        <taxon>Coccidia</taxon>
        <taxon>Eucoccidiorida</taxon>
        <taxon>Eimeriorina</taxon>
        <taxon>Cryptosporidiidae</taxon>
        <taxon>Cryptosporidium</taxon>
    </lineage>
</organism>
<dbReference type="GO" id="GO:0008233">
    <property type="term" value="F:peptidase activity"/>
    <property type="evidence" value="ECO:0007669"/>
    <property type="project" value="InterPro"/>
</dbReference>
<evidence type="ECO:0000313" key="2">
    <source>
        <dbReference type="EMBL" id="OII73482.1"/>
    </source>
</evidence>
<dbReference type="OrthoDB" id="343998at2759"/>